<feature type="compositionally biased region" description="Polar residues" evidence="1">
    <location>
        <begin position="158"/>
        <end position="168"/>
    </location>
</feature>
<comment type="caution">
    <text evidence="2">The sequence shown here is derived from an EMBL/GenBank/DDBJ whole genome shotgun (WGS) entry which is preliminary data.</text>
</comment>
<evidence type="ECO:0000256" key="1">
    <source>
        <dbReference type="SAM" id="MobiDB-lite"/>
    </source>
</evidence>
<feature type="region of interest" description="Disordered" evidence="1">
    <location>
        <begin position="318"/>
        <end position="340"/>
    </location>
</feature>
<keyword evidence="3" id="KW-1185">Reference proteome</keyword>
<dbReference type="AlphaFoldDB" id="A0A9W8ZKH9"/>
<organism evidence="2 3">
    <name type="scientific">Didymella pomorum</name>
    <dbReference type="NCBI Taxonomy" id="749634"/>
    <lineage>
        <taxon>Eukaryota</taxon>
        <taxon>Fungi</taxon>
        <taxon>Dikarya</taxon>
        <taxon>Ascomycota</taxon>
        <taxon>Pezizomycotina</taxon>
        <taxon>Dothideomycetes</taxon>
        <taxon>Pleosporomycetidae</taxon>
        <taxon>Pleosporales</taxon>
        <taxon>Pleosporineae</taxon>
        <taxon>Didymellaceae</taxon>
        <taxon>Didymella</taxon>
    </lineage>
</organism>
<proteinExistence type="predicted"/>
<dbReference type="Proteomes" id="UP001140510">
    <property type="component" value="Unassembled WGS sequence"/>
</dbReference>
<feature type="compositionally biased region" description="Basic and acidic residues" evidence="1">
    <location>
        <begin position="131"/>
        <end position="154"/>
    </location>
</feature>
<sequence>MSGMQAFNGAALFAATHLTLEGLTQPIWGRLDAEDTRRPKRLVKSKSPLKVNKWRYIFETGRTVLEKSGIDLDRLNEAMDISQSGGTHKGKLTASEDAADEVVSLRGGSGRPDSHFDGLPQNVINNPKYEQSLKLREWSSRNKSTDKSSDDLHEPCSYQDTPKQSPSKYDTFDNLLGTDDNWVGSAWSEEVLSKHDTNLPNKSPDHAISVPPPSLPDPVDVLDEKCFEQQVKQWSIPTSVVLYGMSDVWQANIQQASRPAIHELHRQRHIYNALNQGKMKEPQARYLLSRTHGLKCESTRKFTLPIFDLRAAEVLGKASKALPGREKDAETARASSKPEK</sequence>
<gene>
    <name evidence="2" type="ORF">N0V91_001552</name>
</gene>
<evidence type="ECO:0000313" key="2">
    <source>
        <dbReference type="EMBL" id="KAJ4411177.1"/>
    </source>
</evidence>
<feature type="region of interest" description="Disordered" evidence="1">
    <location>
        <begin position="104"/>
        <end position="172"/>
    </location>
</feature>
<name>A0A9W8ZKH9_9PLEO</name>
<dbReference type="EMBL" id="JAPEVA010000006">
    <property type="protein sequence ID" value="KAJ4411177.1"/>
    <property type="molecule type" value="Genomic_DNA"/>
</dbReference>
<feature type="compositionally biased region" description="Basic and acidic residues" evidence="1">
    <location>
        <begin position="323"/>
        <end position="340"/>
    </location>
</feature>
<evidence type="ECO:0000313" key="3">
    <source>
        <dbReference type="Proteomes" id="UP001140510"/>
    </source>
</evidence>
<reference evidence="2" key="1">
    <citation type="submission" date="2022-10" db="EMBL/GenBank/DDBJ databases">
        <title>Tapping the CABI collections for fungal endophytes: first genome assemblies for Collariella, Neodidymelliopsis, Ascochyta clinopodiicola, Didymella pomorum, Didymosphaeria variabile, Neocosmospora piperis and Neocucurbitaria cava.</title>
        <authorList>
            <person name="Hill R."/>
        </authorList>
    </citation>
    <scope>NUCLEOTIDE SEQUENCE</scope>
    <source>
        <strain evidence="2">IMI 355091</strain>
    </source>
</reference>
<protein>
    <submittedName>
        <fullName evidence="2">Uncharacterized protein</fullName>
    </submittedName>
</protein>
<dbReference type="OrthoDB" id="3800101at2759"/>
<accession>A0A9W8ZKH9</accession>